<feature type="transmembrane region" description="Helical" evidence="7">
    <location>
        <begin position="133"/>
        <end position="155"/>
    </location>
</feature>
<comment type="similarity">
    <text evidence="2">Belongs to the DedA family.</text>
</comment>
<comment type="subcellular location">
    <subcellularLocation>
        <location evidence="1">Cell membrane</location>
        <topology evidence="1">Multi-pass membrane protein</topology>
    </subcellularLocation>
</comment>
<feature type="transmembrane region" description="Helical" evidence="7">
    <location>
        <begin position="208"/>
        <end position="235"/>
    </location>
</feature>
<evidence type="ECO:0000256" key="5">
    <source>
        <dbReference type="ARBA" id="ARBA00022989"/>
    </source>
</evidence>
<evidence type="ECO:0000313" key="9">
    <source>
        <dbReference type="EMBL" id="CAA9402242.1"/>
    </source>
</evidence>
<keyword evidence="6 7" id="KW-0472">Membrane</keyword>
<gene>
    <name evidence="9" type="ORF">AVDCRST_MAG03-1297</name>
</gene>
<reference evidence="9" key="1">
    <citation type="submission" date="2020-02" db="EMBL/GenBank/DDBJ databases">
        <authorList>
            <person name="Meier V. D."/>
        </authorList>
    </citation>
    <scope>NUCLEOTIDE SEQUENCE</scope>
    <source>
        <strain evidence="9">AVDCRST_MAG03</strain>
    </source>
</reference>
<dbReference type="EMBL" id="CADCUT010000073">
    <property type="protein sequence ID" value="CAA9402242.1"/>
    <property type="molecule type" value="Genomic_DNA"/>
</dbReference>
<keyword evidence="3" id="KW-1003">Cell membrane</keyword>
<organism evidence="9">
    <name type="scientific">uncultured Rubrobacteraceae bacterium</name>
    <dbReference type="NCBI Taxonomy" id="349277"/>
    <lineage>
        <taxon>Bacteria</taxon>
        <taxon>Bacillati</taxon>
        <taxon>Actinomycetota</taxon>
        <taxon>Rubrobacteria</taxon>
        <taxon>Rubrobacterales</taxon>
        <taxon>Rubrobacteraceae</taxon>
        <taxon>environmental samples</taxon>
    </lineage>
</organism>
<accession>A0A6J4P199</accession>
<sequence length="249" mass="26547">MLGSLARHSLVAVLLAVIVEELGIPLPIPTDLMIAYVGADRPLSQLALVIALLTLSSAIGASDLYAVIRRGGRPLVGRFGRYVHLGPEQLARSEALLARSGWGGIALGHALPGLRYATVVACGLFRVPYLRFVTAHLVGSSAYIAVFLALGAIFGPQILERIHPPALALRLLWLLPLAVGLPLLMTWWGSRTLSRRPVEPSWRLATVAVLLGGFAGTVALAATWSATTTVAVLLGRSRAFSAPTRRWTE</sequence>
<dbReference type="PANTHER" id="PTHR42709:SF6">
    <property type="entry name" value="UNDECAPRENYL PHOSPHATE TRANSPORTER A"/>
    <property type="match status" value="1"/>
</dbReference>
<dbReference type="InterPro" id="IPR032816">
    <property type="entry name" value="VTT_dom"/>
</dbReference>
<keyword evidence="4 7" id="KW-0812">Transmembrane</keyword>
<evidence type="ECO:0000259" key="8">
    <source>
        <dbReference type="Pfam" id="PF09335"/>
    </source>
</evidence>
<dbReference type="GO" id="GO:0005886">
    <property type="term" value="C:plasma membrane"/>
    <property type="evidence" value="ECO:0007669"/>
    <property type="project" value="UniProtKB-SubCell"/>
</dbReference>
<dbReference type="Pfam" id="PF09335">
    <property type="entry name" value="VTT_dom"/>
    <property type="match status" value="1"/>
</dbReference>
<dbReference type="PANTHER" id="PTHR42709">
    <property type="entry name" value="ALKALINE PHOSPHATASE LIKE PROTEIN"/>
    <property type="match status" value="1"/>
</dbReference>
<evidence type="ECO:0000256" key="1">
    <source>
        <dbReference type="ARBA" id="ARBA00004651"/>
    </source>
</evidence>
<evidence type="ECO:0000256" key="3">
    <source>
        <dbReference type="ARBA" id="ARBA00022475"/>
    </source>
</evidence>
<dbReference type="AlphaFoldDB" id="A0A6J4P199"/>
<protein>
    <recommendedName>
        <fullName evidence="8">VTT domain-containing protein</fullName>
    </recommendedName>
</protein>
<proteinExistence type="inferred from homology"/>
<keyword evidence="5 7" id="KW-1133">Transmembrane helix</keyword>
<feature type="transmembrane region" description="Helical" evidence="7">
    <location>
        <begin position="167"/>
        <end position="188"/>
    </location>
</feature>
<feature type="transmembrane region" description="Helical" evidence="7">
    <location>
        <begin position="102"/>
        <end position="127"/>
    </location>
</feature>
<evidence type="ECO:0000256" key="2">
    <source>
        <dbReference type="ARBA" id="ARBA00010792"/>
    </source>
</evidence>
<feature type="transmembrane region" description="Helical" evidence="7">
    <location>
        <begin position="47"/>
        <end position="68"/>
    </location>
</feature>
<name>A0A6J4P199_9ACTN</name>
<evidence type="ECO:0000256" key="4">
    <source>
        <dbReference type="ARBA" id="ARBA00022692"/>
    </source>
</evidence>
<dbReference type="InterPro" id="IPR051311">
    <property type="entry name" value="DedA_domain"/>
</dbReference>
<evidence type="ECO:0000256" key="6">
    <source>
        <dbReference type="ARBA" id="ARBA00023136"/>
    </source>
</evidence>
<evidence type="ECO:0000256" key="7">
    <source>
        <dbReference type="SAM" id="Phobius"/>
    </source>
</evidence>
<feature type="domain" description="VTT" evidence="8">
    <location>
        <begin position="29"/>
        <end position="152"/>
    </location>
</feature>